<dbReference type="InterPro" id="IPR012341">
    <property type="entry name" value="6hp_glycosidase-like_sf"/>
</dbReference>
<dbReference type="AlphaFoldDB" id="A0A7E6ELZ4"/>
<organism evidence="2 3">
    <name type="scientific">Octopus sinensis</name>
    <name type="common">East Asian common octopus</name>
    <dbReference type="NCBI Taxonomy" id="2607531"/>
    <lineage>
        <taxon>Eukaryota</taxon>
        <taxon>Metazoa</taxon>
        <taxon>Spiralia</taxon>
        <taxon>Lophotrochozoa</taxon>
        <taxon>Mollusca</taxon>
        <taxon>Cephalopoda</taxon>
        <taxon>Coleoidea</taxon>
        <taxon>Octopodiformes</taxon>
        <taxon>Octopoda</taxon>
        <taxon>Incirrata</taxon>
        <taxon>Octopodidae</taxon>
        <taxon>Octopus</taxon>
    </lineage>
</organism>
<sequence length="332" mass="38455">MAPGIGDMRLGRPRQLGHFQHWITAELALESPTQDRWKYRSQEEHKRPFLRELDDLQEEQVAIFVVCTTNEFYNTFTIRVYSYWTGFVCIIIPIINVIGYNRVVHQIVTWIGGNIGILHWTNPAHKVISLWTDRITYTESPNRELLWKCGSPRFCNFLVFILVYISIIAFSENVEESTFQDQEVLYGWAGYLYALLLLNKHIHSSSEAISPILNKVVRHVVFTGREYSRQCNSPVELMFSWHKQYLGAAHGVSGILTVLIQLTGHEKYIKAAEEYCDVIWERGILRKGPGLCHGILGNAYAFLSTYKTTCNSLFFYRALKVGRIWHFSLLNL</sequence>
<dbReference type="PANTHER" id="PTHR12736">
    <property type="entry name" value="LANC-LIKE PROTEIN"/>
    <property type="match status" value="1"/>
</dbReference>
<dbReference type="Pfam" id="PF05147">
    <property type="entry name" value="LANC_like"/>
    <property type="match status" value="2"/>
</dbReference>
<dbReference type="RefSeq" id="XP_036355837.1">
    <property type="nucleotide sequence ID" value="XM_036499944.1"/>
</dbReference>
<feature type="transmembrane region" description="Helical" evidence="1">
    <location>
        <begin position="154"/>
        <end position="171"/>
    </location>
</feature>
<keyword evidence="1" id="KW-0812">Transmembrane</keyword>
<evidence type="ECO:0000313" key="2">
    <source>
        <dbReference type="Proteomes" id="UP000515154"/>
    </source>
</evidence>
<evidence type="ECO:0000313" key="3">
    <source>
        <dbReference type="RefSeq" id="XP_036355837.1"/>
    </source>
</evidence>
<protein>
    <submittedName>
        <fullName evidence="3">Uncharacterized protein LOC118761789</fullName>
    </submittedName>
</protein>
<name>A0A7E6ELZ4_9MOLL</name>
<dbReference type="SUPFAM" id="SSF158745">
    <property type="entry name" value="LanC-like"/>
    <property type="match status" value="1"/>
</dbReference>
<dbReference type="Gene3D" id="1.50.10.10">
    <property type="match status" value="2"/>
</dbReference>
<accession>A0A7E6ELZ4</accession>
<dbReference type="Proteomes" id="UP000515154">
    <property type="component" value="Unplaced"/>
</dbReference>
<dbReference type="KEGG" id="osn:118761789"/>
<dbReference type="GO" id="GO:0005975">
    <property type="term" value="P:carbohydrate metabolic process"/>
    <property type="evidence" value="ECO:0007669"/>
    <property type="project" value="InterPro"/>
</dbReference>
<dbReference type="PANTHER" id="PTHR12736:SF7">
    <property type="entry name" value="LANC-LIKE PROTEIN 3"/>
    <property type="match status" value="1"/>
</dbReference>
<feature type="transmembrane region" description="Helical" evidence="1">
    <location>
        <begin position="81"/>
        <end position="100"/>
    </location>
</feature>
<dbReference type="GO" id="GO:0005886">
    <property type="term" value="C:plasma membrane"/>
    <property type="evidence" value="ECO:0007669"/>
    <property type="project" value="TreeGrafter"/>
</dbReference>
<dbReference type="GO" id="GO:0031179">
    <property type="term" value="P:peptide modification"/>
    <property type="evidence" value="ECO:0007669"/>
    <property type="project" value="InterPro"/>
</dbReference>
<keyword evidence="1" id="KW-1133">Transmembrane helix</keyword>
<keyword evidence="2" id="KW-1185">Reference proteome</keyword>
<reference evidence="3" key="1">
    <citation type="submission" date="2025-08" db="UniProtKB">
        <authorList>
            <consortium name="RefSeq"/>
        </authorList>
    </citation>
    <scope>IDENTIFICATION</scope>
</reference>
<gene>
    <name evidence="3" type="primary">LOC118761789</name>
</gene>
<dbReference type="InterPro" id="IPR007822">
    <property type="entry name" value="LANC-like"/>
</dbReference>
<keyword evidence="1" id="KW-0472">Membrane</keyword>
<proteinExistence type="predicted"/>
<dbReference type="PRINTS" id="PR01950">
    <property type="entry name" value="LANCSUPER"/>
</dbReference>
<evidence type="ECO:0000256" key="1">
    <source>
        <dbReference type="SAM" id="Phobius"/>
    </source>
</evidence>